<keyword evidence="2" id="KW-1003">Cell membrane</keyword>
<feature type="transmembrane region" description="Helical" evidence="8">
    <location>
        <begin position="166"/>
        <end position="185"/>
    </location>
</feature>
<dbReference type="PRINTS" id="PR00245">
    <property type="entry name" value="OLFACTORYR"/>
</dbReference>
<dbReference type="KEGG" id="tmu:111822586"/>
<evidence type="ECO:0000313" key="11">
    <source>
        <dbReference type="RefSeq" id="XP_023597199.1"/>
    </source>
</evidence>
<dbReference type="Pfam" id="PF13853">
    <property type="entry name" value="7tm_4"/>
    <property type="match status" value="1"/>
</dbReference>
<dbReference type="InterPro" id="IPR017452">
    <property type="entry name" value="GPCR_Rhodpsn_7TM"/>
</dbReference>
<keyword evidence="6 8" id="KW-0472">Membrane</keyword>
<evidence type="ECO:0000256" key="3">
    <source>
        <dbReference type="ARBA" id="ARBA00022606"/>
    </source>
</evidence>
<keyword evidence="10" id="KW-1185">Reference proteome</keyword>
<comment type="subcellular location">
    <subcellularLocation>
        <location evidence="1">Cell membrane</location>
        <topology evidence="1">Multi-pass membrane protein</topology>
    </subcellularLocation>
</comment>
<keyword evidence="5 8" id="KW-1133">Transmembrane helix</keyword>
<proteinExistence type="predicted"/>
<dbReference type="Gene3D" id="1.20.1070.10">
    <property type="entry name" value="Rhodopsin 7-helix transmembrane proteins"/>
    <property type="match status" value="1"/>
</dbReference>
<reference evidence="11" key="1">
    <citation type="submission" date="2025-08" db="UniProtKB">
        <authorList>
            <consortium name="RefSeq"/>
        </authorList>
    </citation>
    <scope>IDENTIFICATION</scope>
</reference>
<feature type="domain" description="G-protein coupled receptors family 1 profile" evidence="9">
    <location>
        <begin position="1"/>
        <end position="183"/>
    </location>
</feature>
<evidence type="ECO:0000256" key="8">
    <source>
        <dbReference type="SAM" id="Phobius"/>
    </source>
</evidence>
<evidence type="ECO:0000256" key="5">
    <source>
        <dbReference type="ARBA" id="ARBA00022989"/>
    </source>
</evidence>
<dbReference type="OrthoDB" id="10017003at2759"/>
<dbReference type="InParanoid" id="A0A2Y9RYL3"/>
<dbReference type="GO" id="GO:0005886">
    <property type="term" value="C:plasma membrane"/>
    <property type="evidence" value="ECO:0007669"/>
    <property type="project" value="UniProtKB-SubCell"/>
</dbReference>
<dbReference type="RefSeq" id="XP_023597199.1">
    <property type="nucleotide sequence ID" value="XM_023741431.1"/>
</dbReference>
<protein>
    <submittedName>
        <fullName evidence="11">Olfactory receptor 2T1-like</fullName>
    </submittedName>
</protein>
<keyword evidence="7" id="KW-0807">Transducer</keyword>
<feature type="transmembrane region" description="Helical" evidence="8">
    <location>
        <begin position="131"/>
        <end position="154"/>
    </location>
</feature>
<evidence type="ECO:0000256" key="7">
    <source>
        <dbReference type="ARBA" id="ARBA00023224"/>
    </source>
</evidence>
<dbReference type="PROSITE" id="PS50262">
    <property type="entry name" value="G_PROTEIN_RECEP_F1_2"/>
    <property type="match status" value="1"/>
</dbReference>
<dbReference type="Proteomes" id="UP000248480">
    <property type="component" value="Unplaced"/>
</dbReference>
<dbReference type="SUPFAM" id="SSF81321">
    <property type="entry name" value="Family A G protein-coupled receptor-like"/>
    <property type="match status" value="1"/>
</dbReference>
<accession>A0A2Y9RYL3</accession>
<evidence type="ECO:0000256" key="4">
    <source>
        <dbReference type="ARBA" id="ARBA00022692"/>
    </source>
</evidence>
<dbReference type="GO" id="GO:0007186">
    <property type="term" value="P:G protein-coupled receptor signaling pathway"/>
    <property type="evidence" value="ECO:0007669"/>
    <property type="project" value="InterPro"/>
</dbReference>
<evidence type="ECO:0000256" key="2">
    <source>
        <dbReference type="ARBA" id="ARBA00022475"/>
    </source>
</evidence>
<gene>
    <name evidence="11" type="primary">LOC111822586</name>
</gene>
<sequence length="209" mass="23200">MLAISLPPELQNLRFTSSHNPPLRDTVFMTPRVCLQMAANSWDEGVLASLTHIIYTMHFSTSGSRKSHHFFCEVIAPLKLSCEDSSTYEKVVLVSDSVFLLIPFGLILTSYTLIFLAVLCMNSPEGKKKALASCSSHVSVVSLYFGPAMISYMAPGSSFPTEVDQHLFVFDVLITPMLNPLIYIVRNKEVVGALRKALGRTLIVKQETR</sequence>
<dbReference type="AlphaFoldDB" id="A0A2Y9RYL3"/>
<evidence type="ECO:0000256" key="1">
    <source>
        <dbReference type="ARBA" id="ARBA00004651"/>
    </source>
</evidence>
<keyword evidence="4 8" id="KW-0812">Transmembrane</keyword>
<evidence type="ECO:0000256" key="6">
    <source>
        <dbReference type="ARBA" id="ARBA00023136"/>
    </source>
</evidence>
<dbReference type="InterPro" id="IPR000725">
    <property type="entry name" value="Olfact_rcpt"/>
</dbReference>
<feature type="transmembrane region" description="Helical" evidence="8">
    <location>
        <begin position="98"/>
        <end position="119"/>
    </location>
</feature>
<evidence type="ECO:0000313" key="10">
    <source>
        <dbReference type="Proteomes" id="UP000248480"/>
    </source>
</evidence>
<dbReference type="PANTHER" id="PTHR26453">
    <property type="entry name" value="OLFACTORY RECEPTOR"/>
    <property type="match status" value="1"/>
</dbReference>
<keyword evidence="3" id="KW-0716">Sensory transduction</keyword>
<dbReference type="GeneID" id="111822586"/>
<organism evidence="10 11">
    <name type="scientific">Trichechus manatus latirostris</name>
    <name type="common">Florida manatee</name>
    <dbReference type="NCBI Taxonomy" id="127582"/>
    <lineage>
        <taxon>Eukaryota</taxon>
        <taxon>Metazoa</taxon>
        <taxon>Chordata</taxon>
        <taxon>Craniata</taxon>
        <taxon>Vertebrata</taxon>
        <taxon>Euteleostomi</taxon>
        <taxon>Mammalia</taxon>
        <taxon>Eutheria</taxon>
        <taxon>Afrotheria</taxon>
        <taxon>Sirenia</taxon>
        <taxon>Trichechidae</taxon>
        <taxon>Trichechus</taxon>
    </lineage>
</organism>
<dbReference type="STRING" id="127582.A0A2Y9RYL3"/>
<dbReference type="GO" id="GO:0004984">
    <property type="term" value="F:olfactory receptor activity"/>
    <property type="evidence" value="ECO:0007669"/>
    <property type="project" value="InterPro"/>
</dbReference>
<name>A0A2Y9RYL3_TRIMA</name>
<evidence type="ECO:0000259" key="9">
    <source>
        <dbReference type="PROSITE" id="PS50262"/>
    </source>
</evidence>